<name>A0A0A9WG21_LYGHE</name>
<evidence type="ECO:0000313" key="2">
    <source>
        <dbReference type="EMBL" id="JAG06719.1"/>
    </source>
</evidence>
<accession>A0A0A9WG21</accession>
<reference evidence="2" key="2">
    <citation type="submission" date="2014-07" db="EMBL/GenBank/DDBJ databases">
        <authorList>
            <person name="Hull J."/>
        </authorList>
    </citation>
    <scope>NUCLEOTIDE SEQUENCE</scope>
</reference>
<dbReference type="InterPro" id="IPR041588">
    <property type="entry name" value="Integrase_H2C2"/>
</dbReference>
<organism evidence="2">
    <name type="scientific">Lygus hesperus</name>
    <name type="common">Western plant bug</name>
    <dbReference type="NCBI Taxonomy" id="30085"/>
    <lineage>
        <taxon>Eukaryota</taxon>
        <taxon>Metazoa</taxon>
        <taxon>Ecdysozoa</taxon>
        <taxon>Arthropoda</taxon>
        <taxon>Hexapoda</taxon>
        <taxon>Insecta</taxon>
        <taxon>Pterygota</taxon>
        <taxon>Neoptera</taxon>
        <taxon>Paraneoptera</taxon>
        <taxon>Hemiptera</taxon>
        <taxon>Heteroptera</taxon>
        <taxon>Panheteroptera</taxon>
        <taxon>Cimicomorpha</taxon>
        <taxon>Miridae</taxon>
        <taxon>Mirini</taxon>
        <taxon>Lygus</taxon>
    </lineage>
</organism>
<gene>
    <name evidence="2" type="ORF">CM83_105384</name>
</gene>
<dbReference type="PANTHER" id="PTHR47331">
    <property type="entry name" value="PHD-TYPE DOMAIN-CONTAINING PROTEIN"/>
    <property type="match status" value="1"/>
</dbReference>
<evidence type="ECO:0000259" key="1">
    <source>
        <dbReference type="Pfam" id="PF17921"/>
    </source>
</evidence>
<dbReference type="EMBL" id="GBHO01036885">
    <property type="protein sequence ID" value="JAG06719.1"/>
    <property type="molecule type" value="Transcribed_RNA"/>
</dbReference>
<feature type="domain" description="Integrase zinc-binding" evidence="1">
    <location>
        <begin position="66"/>
        <end position="114"/>
    </location>
</feature>
<feature type="non-terminal residue" evidence="2">
    <location>
        <position position="127"/>
    </location>
</feature>
<dbReference type="Pfam" id="PF17921">
    <property type="entry name" value="Integrase_H2C2"/>
    <property type="match status" value="1"/>
</dbReference>
<dbReference type="AlphaFoldDB" id="A0A0A9WG21"/>
<dbReference type="PANTHER" id="PTHR47331:SF1">
    <property type="entry name" value="GAG-LIKE PROTEIN"/>
    <property type="match status" value="1"/>
</dbReference>
<protein>
    <recommendedName>
        <fullName evidence="1">Integrase zinc-binding domain-containing protein</fullName>
    </recommendedName>
</protein>
<proteinExistence type="predicted"/>
<reference evidence="2" key="1">
    <citation type="journal article" date="2014" name="PLoS ONE">
        <title>Transcriptome-Based Identification of ABC Transporters in the Western Tarnished Plant Bug Lygus hesperus.</title>
        <authorList>
            <person name="Hull J.J."/>
            <person name="Chaney K."/>
            <person name="Geib S.M."/>
            <person name="Fabrick J.A."/>
            <person name="Brent C.S."/>
            <person name="Walsh D."/>
            <person name="Lavine L.C."/>
        </authorList>
    </citation>
    <scope>NUCLEOTIDE SEQUENCE</scope>
</reference>
<sequence>TAELSVIKLVQTECLISPADKKLSELQPFVDDKGIVRLKTKISERIDDIASFKTPAVLPSEHPVVDRLVYDRHCKSSHIGTQTLLGILREKFWILMGRVTIRRVISKCVTCRRFSGKPFDTVSPPLP</sequence>
<feature type="non-terminal residue" evidence="2">
    <location>
        <position position="1"/>
    </location>
</feature>